<dbReference type="Proteomes" id="UP000006265">
    <property type="component" value="Unassembled WGS sequence"/>
</dbReference>
<keyword evidence="3" id="KW-0547">Nucleotide-binding</keyword>
<evidence type="ECO:0000256" key="4">
    <source>
        <dbReference type="ARBA" id="ARBA00022840"/>
    </source>
</evidence>
<evidence type="ECO:0000259" key="7">
    <source>
        <dbReference type="Pfam" id="PF13193"/>
    </source>
</evidence>
<dbReference type="PATRIC" id="fig|1122247.3.peg.3659"/>
<sequence>MIERPTKGEHRLSMREHEPEPANDIASMLLARVGDEHLGLRTREADWTWDAVVRESAARAALAQALRRPGPFHIGVLLDNVPDFVFWLGAAALAEATIVGINPTHGDEQLAAGVHHTDCQLIVTDRRRIDRLRGLDLGLDPDRFLVVDEPGYRSAVDAHRGAVTVADGVGPASLLLLLFTSGTTGTSKAVRCTQGRLAAIAHAATAKFGHHRGDVDYCCMPLFHGNAIMALWAPALANGATVCLTPTFSASNFLADVRYFGATFFTYVGKALGYILATPRAPDDADNPLQRGFGTEASPEDQAEFRRRFGAVLMEGYGSSEGGAVAMPDPAAPPGALGRPAHDGVAIVNPDTDADCPRAVLDEHGRVLNPDEAIGEIVDKRGAAGFEGYYNDDAANAERVRNGWYWSGDLGYIDQDGFLYFAGRRGDWIRVDGENTSALVIERVLRRHPAVRAAAAYGVPDPRSGDQVMAALEVDDPDGFDVAAFADYLVAQRDLGSKGIPRLLRLSANLPVTGSNKVLKRELQQQRWHTDDPVYRWAGRGRPEYRRMTAEDVAELDGEFSRYGRNSLVRPSS</sequence>
<name>K5BAJ0_MYCHD</name>
<dbReference type="GO" id="GO:0044539">
    <property type="term" value="P:long-chain fatty acid import into cell"/>
    <property type="evidence" value="ECO:0007669"/>
    <property type="project" value="TreeGrafter"/>
</dbReference>
<organism evidence="8 9">
    <name type="scientific">Mycolicibacterium hassiacum (strain DSM 44199 / CIP 105218 / JCM 12690 / 3849)</name>
    <name type="common">Mycobacterium hassiacum</name>
    <dbReference type="NCBI Taxonomy" id="1122247"/>
    <lineage>
        <taxon>Bacteria</taxon>
        <taxon>Bacillati</taxon>
        <taxon>Actinomycetota</taxon>
        <taxon>Actinomycetes</taxon>
        <taxon>Mycobacteriales</taxon>
        <taxon>Mycobacteriaceae</taxon>
        <taxon>Mycolicibacterium</taxon>
    </lineage>
</organism>
<proteinExistence type="inferred from homology"/>
<evidence type="ECO:0000259" key="6">
    <source>
        <dbReference type="Pfam" id="PF00501"/>
    </source>
</evidence>
<comment type="similarity">
    <text evidence="1">Belongs to the ATP-dependent AMP-binding enzyme family.</text>
</comment>
<evidence type="ECO:0000313" key="9">
    <source>
        <dbReference type="Proteomes" id="UP000006265"/>
    </source>
</evidence>
<dbReference type="GO" id="GO:0005886">
    <property type="term" value="C:plasma membrane"/>
    <property type="evidence" value="ECO:0007669"/>
    <property type="project" value="TreeGrafter"/>
</dbReference>
<dbReference type="GO" id="GO:0005524">
    <property type="term" value="F:ATP binding"/>
    <property type="evidence" value="ECO:0007669"/>
    <property type="project" value="UniProtKB-KW"/>
</dbReference>
<dbReference type="GO" id="GO:0005324">
    <property type="term" value="F:long-chain fatty acid transmembrane transporter activity"/>
    <property type="evidence" value="ECO:0007669"/>
    <property type="project" value="TreeGrafter"/>
</dbReference>
<protein>
    <submittedName>
        <fullName evidence="8">Long-chain-fatty-acid--CoA ligase FadD17</fullName>
        <ecNumber evidence="8">6.2.1.3</ecNumber>
    </submittedName>
</protein>
<feature type="domain" description="AMP-binding enzyme C-terminal" evidence="7">
    <location>
        <begin position="441"/>
        <end position="517"/>
    </location>
</feature>
<dbReference type="eggNOG" id="COG0318">
    <property type="taxonomic scope" value="Bacteria"/>
</dbReference>
<dbReference type="AlphaFoldDB" id="K5BAJ0"/>
<accession>K5BAJ0</accession>
<dbReference type="GO" id="GO:0004467">
    <property type="term" value="F:long-chain fatty acid-CoA ligase activity"/>
    <property type="evidence" value="ECO:0007669"/>
    <property type="project" value="UniProtKB-EC"/>
</dbReference>
<keyword evidence="9" id="KW-1185">Reference proteome</keyword>
<evidence type="ECO:0000313" key="8">
    <source>
        <dbReference type="EMBL" id="EKF22325.1"/>
    </source>
</evidence>
<keyword evidence="2 8" id="KW-0436">Ligase</keyword>
<dbReference type="InterPro" id="IPR045851">
    <property type="entry name" value="AMP-bd_C_sf"/>
</dbReference>
<dbReference type="Pfam" id="PF13193">
    <property type="entry name" value="AMP-binding_C"/>
    <property type="match status" value="1"/>
</dbReference>
<dbReference type="EC" id="6.2.1.3" evidence="8"/>
<dbReference type="PANTHER" id="PTHR43107:SF15">
    <property type="entry name" value="FATTY ACID TRANSPORT PROTEIN 3, ISOFORM A"/>
    <property type="match status" value="1"/>
</dbReference>
<dbReference type="SUPFAM" id="SSF56801">
    <property type="entry name" value="Acetyl-CoA synthetase-like"/>
    <property type="match status" value="1"/>
</dbReference>
<dbReference type="Gene3D" id="3.40.50.12780">
    <property type="entry name" value="N-terminal domain of ligase-like"/>
    <property type="match status" value="1"/>
</dbReference>
<dbReference type="PANTHER" id="PTHR43107">
    <property type="entry name" value="LONG-CHAIN FATTY ACID TRANSPORT PROTEIN"/>
    <property type="match status" value="1"/>
</dbReference>
<keyword evidence="4" id="KW-0067">ATP-binding</keyword>
<evidence type="ECO:0000256" key="5">
    <source>
        <dbReference type="SAM" id="MobiDB-lite"/>
    </source>
</evidence>
<dbReference type="PROSITE" id="PS00455">
    <property type="entry name" value="AMP_BINDING"/>
    <property type="match status" value="1"/>
</dbReference>
<feature type="domain" description="AMP-dependent synthetase/ligase" evidence="6">
    <location>
        <begin position="61"/>
        <end position="390"/>
    </location>
</feature>
<reference evidence="8 9" key="1">
    <citation type="journal article" date="2012" name="J. Bacteriol.">
        <title>Genome sequence of Mycobacterium hassiacum DSM 44199, a rare source of heat-stable mycobacterial proteins.</title>
        <authorList>
            <person name="Tiago I."/>
            <person name="Maranha A."/>
            <person name="Mendes V."/>
            <person name="Alarico S."/>
            <person name="Moynihan P.J."/>
            <person name="Clarke A.J."/>
            <person name="Macedo-Ribeiro S."/>
            <person name="Pereira P.J."/>
            <person name="Empadinhas N."/>
        </authorList>
    </citation>
    <scope>NUCLEOTIDE SEQUENCE [LARGE SCALE GENOMIC DNA]</scope>
    <source>
        <strain evidence="9">DSM 44199 / CIP 105218 / JCM 12690 / 3849</strain>
    </source>
</reference>
<feature type="region of interest" description="Disordered" evidence="5">
    <location>
        <begin position="1"/>
        <end position="20"/>
    </location>
</feature>
<evidence type="ECO:0000256" key="2">
    <source>
        <dbReference type="ARBA" id="ARBA00022598"/>
    </source>
</evidence>
<dbReference type="InterPro" id="IPR000873">
    <property type="entry name" value="AMP-dep_synth/lig_dom"/>
</dbReference>
<dbReference type="EMBL" id="AMRA01000102">
    <property type="protein sequence ID" value="EKF22325.1"/>
    <property type="molecule type" value="Genomic_DNA"/>
</dbReference>
<evidence type="ECO:0000256" key="1">
    <source>
        <dbReference type="ARBA" id="ARBA00006432"/>
    </source>
</evidence>
<evidence type="ECO:0000256" key="3">
    <source>
        <dbReference type="ARBA" id="ARBA00022741"/>
    </source>
</evidence>
<dbReference type="STRING" id="1122247.GCA_000379865_02685"/>
<dbReference type="InterPro" id="IPR020845">
    <property type="entry name" value="AMP-binding_CS"/>
</dbReference>
<dbReference type="InterPro" id="IPR025110">
    <property type="entry name" value="AMP-bd_C"/>
</dbReference>
<dbReference type="Gene3D" id="3.30.300.30">
    <property type="match status" value="1"/>
</dbReference>
<comment type="caution">
    <text evidence="8">The sequence shown here is derived from an EMBL/GenBank/DDBJ whole genome shotgun (WGS) entry which is preliminary data.</text>
</comment>
<dbReference type="Pfam" id="PF00501">
    <property type="entry name" value="AMP-binding"/>
    <property type="match status" value="1"/>
</dbReference>
<gene>
    <name evidence="8" type="ORF">C731_3817</name>
</gene>
<dbReference type="InterPro" id="IPR042099">
    <property type="entry name" value="ANL_N_sf"/>
</dbReference>